<reference evidence="1 2" key="1">
    <citation type="journal article" date="2019" name="Commun. Biol.">
        <title>The bagworm genome reveals a unique fibroin gene that provides high tensile strength.</title>
        <authorList>
            <person name="Kono N."/>
            <person name="Nakamura H."/>
            <person name="Ohtoshi R."/>
            <person name="Tomita M."/>
            <person name="Numata K."/>
            <person name="Arakawa K."/>
        </authorList>
    </citation>
    <scope>NUCLEOTIDE SEQUENCE [LARGE SCALE GENOMIC DNA]</scope>
</reference>
<comment type="caution">
    <text evidence="1">The sequence shown here is derived from an EMBL/GenBank/DDBJ whole genome shotgun (WGS) entry which is preliminary data.</text>
</comment>
<dbReference type="AlphaFoldDB" id="A0A4C1VHU6"/>
<keyword evidence="1" id="KW-0548">Nucleotidyltransferase</keyword>
<keyword evidence="1" id="KW-0808">Transferase</keyword>
<organism evidence="1 2">
    <name type="scientific">Eumeta variegata</name>
    <name type="common">Bagworm moth</name>
    <name type="synonym">Eumeta japonica</name>
    <dbReference type="NCBI Taxonomy" id="151549"/>
    <lineage>
        <taxon>Eukaryota</taxon>
        <taxon>Metazoa</taxon>
        <taxon>Ecdysozoa</taxon>
        <taxon>Arthropoda</taxon>
        <taxon>Hexapoda</taxon>
        <taxon>Insecta</taxon>
        <taxon>Pterygota</taxon>
        <taxon>Neoptera</taxon>
        <taxon>Endopterygota</taxon>
        <taxon>Lepidoptera</taxon>
        <taxon>Glossata</taxon>
        <taxon>Ditrysia</taxon>
        <taxon>Tineoidea</taxon>
        <taxon>Psychidae</taxon>
        <taxon>Oiketicinae</taxon>
        <taxon>Eumeta</taxon>
    </lineage>
</organism>
<evidence type="ECO:0000313" key="2">
    <source>
        <dbReference type="Proteomes" id="UP000299102"/>
    </source>
</evidence>
<sequence length="186" mass="20587">MADVTRIGVLHIADATPYRRHRNGQSAKTNRRSQDGSDVIVLARRCGRAYPRAPVGLVALSLFANNNSKREAFDLLPKTFDKVWYKAFLLKLPPYELLKKLYKFIGNFLTGHSIKVATGGICSDLTSVTAGVPRGCILNPSLFNLHINDLLKISKVDQSVVDALSWGTLLFLGTVSMTVKPKLYLK</sequence>
<accession>A0A4C1VHU6</accession>
<name>A0A4C1VHU6_EUMVA</name>
<evidence type="ECO:0000313" key="1">
    <source>
        <dbReference type="EMBL" id="GBP37877.1"/>
    </source>
</evidence>
<gene>
    <name evidence="1" type="primary">pol</name>
    <name evidence="1" type="ORF">EVAR_21412_1</name>
</gene>
<dbReference type="EMBL" id="BGZK01000340">
    <property type="protein sequence ID" value="GBP37877.1"/>
    <property type="molecule type" value="Genomic_DNA"/>
</dbReference>
<keyword evidence="1" id="KW-0695">RNA-directed DNA polymerase</keyword>
<dbReference type="GO" id="GO:0003964">
    <property type="term" value="F:RNA-directed DNA polymerase activity"/>
    <property type="evidence" value="ECO:0007669"/>
    <property type="project" value="UniProtKB-KW"/>
</dbReference>
<dbReference type="Proteomes" id="UP000299102">
    <property type="component" value="Unassembled WGS sequence"/>
</dbReference>
<proteinExistence type="predicted"/>
<dbReference type="OrthoDB" id="2420415at2759"/>
<keyword evidence="2" id="KW-1185">Reference proteome</keyword>
<dbReference type="STRING" id="151549.A0A4C1VHU6"/>
<protein>
    <submittedName>
        <fullName evidence="1">RNA-directed DNA polymerase from mobile element jockey</fullName>
    </submittedName>
</protein>